<reference evidence="1 2" key="1">
    <citation type="journal article" date="2016" name="Front. Microbiol.">
        <title>Genome and transcriptome sequences reveal the specific parasitism of the nematophagous Purpureocillium lilacinum 36-1.</title>
        <authorList>
            <person name="Xie J."/>
            <person name="Li S."/>
            <person name="Mo C."/>
            <person name="Xiao X."/>
            <person name="Peng D."/>
            <person name="Wang G."/>
            <person name="Xiao Y."/>
        </authorList>
    </citation>
    <scope>NUCLEOTIDE SEQUENCE [LARGE SCALE GENOMIC DNA]</scope>
    <source>
        <strain evidence="1 2">36-1</strain>
    </source>
</reference>
<evidence type="ECO:0000313" key="2">
    <source>
        <dbReference type="Proteomes" id="UP000245956"/>
    </source>
</evidence>
<accession>A0A2U3DV49</accession>
<organism evidence="1 2">
    <name type="scientific">Purpureocillium lilacinum</name>
    <name type="common">Paecilomyces lilacinus</name>
    <dbReference type="NCBI Taxonomy" id="33203"/>
    <lineage>
        <taxon>Eukaryota</taxon>
        <taxon>Fungi</taxon>
        <taxon>Dikarya</taxon>
        <taxon>Ascomycota</taxon>
        <taxon>Pezizomycotina</taxon>
        <taxon>Sordariomycetes</taxon>
        <taxon>Hypocreomycetidae</taxon>
        <taxon>Hypocreales</taxon>
        <taxon>Ophiocordycipitaceae</taxon>
        <taxon>Purpureocillium</taxon>
    </lineage>
</organism>
<dbReference type="EMBL" id="LCWV01000027">
    <property type="protein sequence ID" value="PWI66137.1"/>
    <property type="molecule type" value="Genomic_DNA"/>
</dbReference>
<sequence>MSRCADGPLKGGFWVVAAEELLGSVVVAQPAPYLHEAMRDVALTVPATESSQTVALSHARHSHRISSWLSSCEMSVPGYRSLAVDLSHELACAVGCLIQRQPATRFAHDTMACAERVEFTHVKSATILFHALPASPIALCRDPPSGLRYDGPGASPLTSWLPLPLMRQPPATTDSDSAQASLPYELVGACLSSRNHVPTGRRHTTVAAAWQPSSRLTLQDRVELRLMHATCTACMGRSLCSHPVMPLTSSSWFECLCLGSDFISCRFDIDIEVSLAHLGLPLSP</sequence>
<protein>
    <submittedName>
        <fullName evidence="1">Uncharacterized protein</fullName>
    </submittedName>
</protein>
<dbReference type="AlphaFoldDB" id="A0A2U3DV49"/>
<evidence type="ECO:0000313" key="1">
    <source>
        <dbReference type="EMBL" id="PWI66137.1"/>
    </source>
</evidence>
<name>A0A2U3DV49_PURLI</name>
<proteinExistence type="predicted"/>
<comment type="caution">
    <text evidence="1">The sequence shown here is derived from an EMBL/GenBank/DDBJ whole genome shotgun (WGS) entry which is preliminary data.</text>
</comment>
<dbReference type="Proteomes" id="UP000245956">
    <property type="component" value="Unassembled WGS sequence"/>
</dbReference>
<gene>
    <name evidence="1" type="ORF">PCL_05355</name>
</gene>